<dbReference type="AlphaFoldDB" id="A0A8T0F8D0"/>
<name>A0A8T0F8D0_ARGBR</name>
<evidence type="ECO:0000313" key="1">
    <source>
        <dbReference type="EMBL" id="KAF8786632.1"/>
    </source>
</evidence>
<dbReference type="EMBL" id="JABXBU010000015">
    <property type="protein sequence ID" value="KAF8786632.1"/>
    <property type="molecule type" value="Genomic_DNA"/>
</dbReference>
<reference evidence="1" key="1">
    <citation type="journal article" date="2020" name="bioRxiv">
        <title>Chromosome-level reference genome of the European wasp spider Argiope bruennichi: a resource for studies on range expansion and evolutionary adaptation.</title>
        <authorList>
            <person name="Sheffer M.M."/>
            <person name="Hoppe A."/>
            <person name="Krehenwinkel H."/>
            <person name="Uhl G."/>
            <person name="Kuss A.W."/>
            <person name="Jensen L."/>
            <person name="Jensen C."/>
            <person name="Gillespie R.G."/>
            <person name="Hoff K.J."/>
            <person name="Prost S."/>
        </authorList>
    </citation>
    <scope>NUCLEOTIDE SEQUENCE</scope>
</reference>
<proteinExistence type="predicted"/>
<sequence>MGCYDCRVVDATCDPCGSCVIVMDVLCVSRCATDTMIRCVCACDAILFMDAMISTWGYDTQCGVLMMLVDAMCHVWSYIDTGVDATVMR</sequence>
<comment type="caution">
    <text evidence="1">The sequence shown here is derived from an EMBL/GenBank/DDBJ whole genome shotgun (WGS) entry which is preliminary data.</text>
</comment>
<keyword evidence="2" id="KW-1185">Reference proteome</keyword>
<evidence type="ECO:0000313" key="2">
    <source>
        <dbReference type="Proteomes" id="UP000807504"/>
    </source>
</evidence>
<dbReference type="Proteomes" id="UP000807504">
    <property type="component" value="Unassembled WGS sequence"/>
</dbReference>
<protein>
    <submittedName>
        <fullName evidence="1">Uncharacterized protein</fullName>
    </submittedName>
</protein>
<gene>
    <name evidence="1" type="ORF">HNY73_008320</name>
</gene>
<reference evidence="1" key="2">
    <citation type="submission" date="2020-06" db="EMBL/GenBank/DDBJ databases">
        <authorList>
            <person name="Sheffer M."/>
        </authorList>
    </citation>
    <scope>NUCLEOTIDE SEQUENCE</scope>
</reference>
<organism evidence="1 2">
    <name type="scientific">Argiope bruennichi</name>
    <name type="common">Wasp spider</name>
    <name type="synonym">Aranea bruennichi</name>
    <dbReference type="NCBI Taxonomy" id="94029"/>
    <lineage>
        <taxon>Eukaryota</taxon>
        <taxon>Metazoa</taxon>
        <taxon>Ecdysozoa</taxon>
        <taxon>Arthropoda</taxon>
        <taxon>Chelicerata</taxon>
        <taxon>Arachnida</taxon>
        <taxon>Araneae</taxon>
        <taxon>Araneomorphae</taxon>
        <taxon>Entelegynae</taxon>
        <taxon>Araneoidea</taxon>
        <taxon>Araneidae</taxon>
        <taxon>Argiope</taxon>
    </lineage>
</organism>
<accession>A0A8T0F8D0</accession>